<dbReference type="RefSeq" id="WP_055747762.1">
    <property type="nucleotide sequence ID" value="NZ_LJJB01000013.1"/>
</dbReference>
<dbReference type="EMBL" id="LJJB01000013">
    <property type="protein sequence ID" value="KQL45161.1"/>
    <property type="molecule type" value="Genomic_DNA"/>
</dbReference>
<dbReference type="Proteomes" id="UP000051063">
    <property type="component" value="Unassembled WGS sequence"/>
</dbReference>
<keyword evidence="3" id="KW-1185">Reference proteome</keyword>
<organism evidence="2 3">
    <name type="scientific">Brevibacillus choshinensis</name>
    <dbReference type="NCBI Taxonomy" id="54911"/>
    <lineage>
        <taxon>Bacteria</taxon>
        <taxon>Bacillati</taxon>
        <taxon>Bacillota</taxon>
        <taxon>Bacilli</taxon>
        <taxon>Bacillales</taxon>
        <taxon>Paenibacillaceae</taxon>
        <taxon>Brevibacillus</taxon>
    </lineage>
</organism>
<comment type="caution">
    <text evidence="2">The sequence shown here is derived from an EMBL/GenBank/DDBJ whole genome shotgun (WGS) entry which is preliminary data.</text>
</comment>
<feature type="chain" id="PRO_5045641358" description="Lipoprotein" evidence="1">
    <location>
        <begin position="27"/>
        <end position="198"/>
    </location>
</feature>
<feature type="signal peptide" evidence="1">
    <location>
        <begin position="1"/>
        <end position="26"/>
    </location>
</feature>
<evidence type="ECO:0000256" key="1">
    <source>
        <dbReference type="SAM" id="SignalP"/>
    </source>
</evidence>
<evidence type="ECO:0000313" key="2">
    <source>
        <dbReference type="EMBL" id="KQL45161.1"/>
    </source>
</evidence>
<dbReference type="PROSITE" id="PS51257">
    <property type="entry name" value="PROKAR_LIPOPROTEIN"/>
    <property type="match status" value="1"/>
</dbReference>
<keyword evidence="1" id="KW-0732">Signal</keyword>
<sequence>MKKYAWIQGLLLLFVAVLSGCNPITASPEQVQGLTKEEAAQIASAAVRQYYHVEVNTTDRVITLDDPAKLVEATTGEPIFRGIPVHVVMNREPQVGEVSAFHAIIDPKSKQALSVSIDFAGQNGQQTAKTLTEADLEKAASEFIRTQKLLTPTAFQLVKASYANPDDLKRYFYYSDGLKAIAIGVDTQLQQVVTFTYI</sequence>
<gene>
    <name evidence="2" type="ORF">AN963_28115</name>
</gene>
<evidence type="ECO:0000313" key="3">
    <source>
        <dbReference type="Proteomes" id="UP000051063"/>
    </source>
</evidence>
<reference evidence="2 3" key="1">
    <citation type="submission" date="2015-09" db="EMBL/GenBank/DDBJ databases">
        <title>Genome sequencing project for genomic taxonomy and phylogenomics of Bacillus-like bacteria.</title>
        <authorList>
            <person name="Liu B."/>
            <person name="Wang J."/>
            <person name="Zhu Y."/>
            <person name="Liu G."/>
            <person name="Chen Q."/>
            <person name="Chen Z."/>
            <person name="Lan J."/>
            <person name="Che J."/>
            <person name="Ge C."/>
            <person name="Shi H."/>
            <person name="Pan Z."/>
            <person name="Liu X."/>
        </authorList>
    </citation>
    <scope>NUCLEOTIDE SEQUENCE [LARGE SCALE GENOMIC DNA]</scope>
    <source>
        <strain evidence="2 3">DSM 8552</strain>
    </source>
</reference>
<proteinExistence type="predicted"/>
<name>A0ABR5N3Y6_BRECH</name>
<evidence type="ECO:0008006" key="4">
    <source>
        <dbReference type="Google" id="ProtNLM"/>
    </source>
</evidence>
<accession>A0ABR5N3Y6</accession>
<protein>
    <recommendedName>
        <fullName evidence="4">Lipoprotein</fullName>
    </recommendedName>
</protein>